<dbReference type="EMBL" id="JAIXMP010000038">
    <property type="protein sequence ID" value="KAI9248577.1"/>
    <property type="molecule type" value="Genomic_DNA"/>
</dbReference>
<dbReference type="AlphaFoldDB" id="A0AAD5K0P9"/>
<comment type="caution">
    <text evidence="1">The sequence shown here is derived from an EMBL/GenBank/DDBJ whole genome shotgun (WGS) entry which is preliminary data.</text>
</comment>
<reference evidence="1" key="1">
    <citation type="journal article" date="2022" name="IScience">
        <title>Evolution of zygomycete secretomes and the origins of terrestrial fungal ecologies.</title>
        <authorList>
            <person name="Chang Y."/>
            <person name="Wang Y."/>
            <person name="Mondo S."/>
            <person name="Ahrendt S."/>
            <person name="Andreopoulos W."/>
            <person name="Barry K."/>
            <person name="Beard J."/>
            <person name="Benny G.L."/>
            <person name="Blankenship S."/>
            <person name="Bonito G."/>
            <person name="Cuomo C."/>
            <person name="Desiro A."/>
            <person name="Gervers K.A."/>
            <person name="Hundley H."/>
            <person name="Kuo A."/>
            <person name="LaButti K."/>
            <person name="Lang B.F."/>
            <person name="Lipzen A."/>
            <person name="O'Donnell K."/>
            <person name="Pangilinan J."/>
            <person name="Reynolds N."/>
            <person name="Sandor L."/>
            <person name="Smith M.E."/>
            <person name="Tsang A."/>
            <person name="Grigoriev I.V."/>
            <person name="Stajich J.E."/>
            <person name="Spatafora J.W."/>
        </authorList>
    </citation>
    <scope>NUCLEOTIDE SEQUENCE</scope>
    <source>
        <strain evidence="1">RSA 2281</strain>
    </source>
</reference>
<name>A0AAD5K0P9_9FUNG</name>
<reference evidence="1" key="2">
    <citation type="submission" date="2023-02" db="EMBL/GenBank/DDBJ databases">
        <authorList>
            <consortium name="DOE Joint Genome Institute"/>
            <person name="Mondo S.J."/>
            <person name="Chang Y."/>
            <person name="Wang Y."/>
            <person name="Ahrendt S."/>
            <person name="Andreopoulos W."/>
            <person name="Barry K."/>
            <person name="Beard J."/>
            <person name="Benny G.L."/>
            <person name="Blankenship S."/>
            <person name="Bonito G."/>
            <person name="Cuomo C."/>
            <person name="Desiro A."/>
            <person name="Gervers K.A."/>
            <person name="Hundley H."/>
            <person name="Kuo A."/>
            <person name="LaButti K."/>
            <person name="Lang B.F."/>
            <person name="Lipzen A."/>
            <person name="O'Donnell K."/>
            <person name="Pangilinan J."/>
            <person name="Reynolds N."/>
            <person name="Sandor L."/>
            <person name="Smith M.W."/>
            <person name="Tsang A."/>
            <person name="Grigoriev I.V."/>
            <person name="Stajich J.E."/>
            <person name="Spatafora J.W."/>
        </authorList>
    </citation>
    <scope>NUCLEOTIDE SEQUENCE</scope>
    <source>
        <strain evidence="1">RSA 2281</strain>
    </source>
</reference>
<evidence type="ECO:0000313" key="1">
    <source>
        <dbReference type="EMBL" id="KAI9248577.1"/>
    </source>
</evidence>
<evidence type="ECO:0000313" key="2">
    <source>
        <dbReference type="Proteomes" id="UP001209540"/>
    </source>
</evidence>
<gene>
    <name evidence="1" type="ORF">BDA99DRAFT_542555</name>
</gene>
<proteinExistence type="predicted"/>
<accession>A0AAD5K0P9</accession>
<organism evidence="1 2">
    <name type="scientific">Phascolomyces articulosus</name>
    <dbReference type="NCBI Taxonomy" id="60185"/>
    <lineage>
        <taxon>Eukaryota</taxon>
        <taxon>Fungi</taxon>
        <taxon>Fungi incertae sedis</taxon>
        <taxon>Mucoromycota</taxon>
        <taxon>Mucoromycotina</taxon>
        <taxon>Mucoromycetes</taxon>
        <taxon>Mucorales</taxon>
        <taxon>Lichtheimiaceae</taxon>
        <taxon>Phascolomyces</taxon>
    </lineage>
</organism>
<protein>
    <submittedName>
        <fullName evidence="1">Uncharacterized protein</fullName>
    </submittedName>
</protein>
<keyword evidence="2" id="KW-1185">Reference proteome</keyword>
<dbReference type="Proteomes" id="UP001209540">
    <property type="component" value="Unassembled WGS sequence"/>
</dbReference>
<sequence length="149" mass="17140">MYVLLPRNPSSIRMFIEISDAGFIESGNPLRITCLAAIGRTFFWHGQAFNLDKLGLTCFVNKTLQVPYESKDNIAVHRWGRHISLNQDIMVPLLNMVSYVAMMATESKIIVWLIINLNSNTHSDMEICYYVHKLPTLSCLFMRQINMVQ</sequence>